<dbReference type="PANTHER" id="PTHR42905">
    <property type="entry name" value="PHOSPHOENOLPYRUVATE CARBOXYLASE"/>
    <property type="match status" value="1"/>
</dbReference>
<dbReference type="InterPro" id="IPR039556">
    <property type="entry name" value="ICL/PEPM"/>
</dbReference>
<evidence type="ECO:0000313" key="3">
    <source>
        <dbReference type="Proteomes" id="UP000186535"/>
    </source>
</evidence>
<dbReference type="InterPro" id="IPR015813">
    <property type="entry name" value="Pyrv/PenolPyrv_kinase-like_dom"/>
</dbReference>
<keyword evidence="2" id="KW-0670">Pyruvate</keyword>
<evidence type="ECO:0000256" key="1">
    <source>
        <dbReference type="ARBA" id="ARBA00038455"/>
    </source>
</evidence>
<dbReference type="RefSeq" id="WP_000571606.1">
    <property type="nucleotide sequence ID" value="NZ_CAKJVO010000022.1"/>
</dbReference>
<evidence type="ECO:0000313" key="2">
    <source>
        <dbReference type="EMBL" id="OKA32551.1"/>
    </source>
</evidence>
<dbReference type="SUPFAM" id="SSF51621">
    <property type="entry name" value="Phosphoenolpyruvate/pyruvate domain"/>
    <property type="match status" value="1"/>
</dbReference>
<dbReference type="Pfam" id="PF13714">
    <property type="entry name" value="PEP_mutase"/>
    <property type="match status" value="1"/>
</dbReference>
<gene>
    <name evidence="2" type="ORF">BJR07_27830</name>
</gene>
<name>A0A151V2W3_BACCE</name>
<accession>A0A151V2W3</accession>
<dbReference type="CDD" id="cd00377">
    <property type="entry name" value="ICL_PEPM"/>
    <property type="match status" value="1"/>
</dbReference>
<dbReference type="GO" id="GO:0003824">
    <property type="term" value="F:catalytic activity"/>
    <property type="evidence" value="ECO:0007669"/>
    <property type="project" value="InterPro"/>
</dbReference>
<sequence length="294" mass="31798">MIELNVKKSSAEKRAYLRDAIARKGKTILAAGAHNGLSARLVEESGFEAVWSSSFEISASAALPDASLLSMSEYLTAAKQMNDAVSIPVIADCDTGFGNNLNAVYAVQQFEAAGIAAVCFEDKQFPKMNSFVGAGQHLEQIDTFARKIKVAKEAQTTKDFMIIARTEALVVGCDVSEALKRAHAYADAGADAILIHSKAKTPDEVLDFISCWQDRLPVVVVPTTYYSLTVEEANAAGVKLMIFANHGMRAMISGSKEVLSKICVSGSSESVQSEIATVQDIFQIQRLPEWLEHE</sequence>
<dbReference type="InterPro" id="IPR040442">
    <property type="entry name" value="Pyrv_kinase-like_dom_sf"/>
</dbReference>
<proteinExistence type="inferred from homology"/>
<comment type="caution">
    <text evidence="2">The sequence shown here is derived from an EMBL/GenBank/DDBJ whole genome shotgun (WGS) entry which is preliminary data.</text>
</comment>
<dbReference type="PATRIC" id="fig|1396.435.peg.5246"/>
<dbReference type="AlphaFoldDB" id="A0A151V2W3"/>
<dbReference type="PANTHER" id="PTHR42905:SF7">
    <property type="entry name" value="PHOSPHOENOLPYRUVATE PHOSPHOMUTASE"/>
    <property type="match status" value="1"/>
</dbReference>
<reference evidence="2 3" key="1">
    <citation type="submission" date="2016-11" db="EMBL/GenBank/DDBJ databases">
        <title>Identification of Bacillus cereus isolated from egg-white.</title>
        <authorList>
            <person name="Soni A."/>
            <person name="Oey I."/>
            <person name="Silcock P."/>
            <person name="Bremer P."/>
        </authorList>
    </citation>
    <scope>NUCLEOTIDE SEQUENCE [LARGE SCALE GENOMIC DNA]</scope>
    <source>
        <strain evidence="2 3">NZAS03</strain>
    </source>
</reference>
<dbReference type="Proteomes" id="UP000186535">
    <property type="component" value="Unassembled WGS sequence"/>
</dbReference>
<dbReference type="EMBL" id="MPON01000020">
    <property type="protein sequence ID" value="OKA32551.1"/>
    <property type="molecule type" value="Genomic_DNA"/>
</dbReference>
<organism evidence="2 3">
    <name type="scientific">Bacillus cereus</name>
    <dbReference type="NCBI Taxonomy" id="1396"/>
    <lineage>
        <taxon>Bacteria</taxon>
        <taxon>Bacillati</taxon>
        <taxon>Bacillota</taxon>
        <taxon>Bacilli</taxon>
        <taxon>Bacillales</taxon>
        <taxon>Bacillaceae</taxon>
        <taxon>Bacillus</taxon>
        <taxon>Bacillus cereus group</taxon>
    </lineage>
</organism>
<protein>
    <submittedName>
        <fullName evidence="2">Phosphoenolpyruvate phosphomutase</fullName>
    </submittedName>
</protein>
<comment type="similarity">
    <text evidence="1">Belongs to the isocitrate lyase/PEP mutase superfamily. PEP mutase family.</text>
</comment>
<dbReference type="Gene3D" id="3.20.20.60">
    <property type="entry name" value="Phosphoenolpyruvate-binding domains"/>
    <property type="match status" value="1"/>
</dbReference>